<organism evidence="2 4">
    <name type="scientific">Diaphorina citri</name>
    <name type="common">Asian citrus psyllid</name>
    <dbReference type="NCBI Taxonomy" id="121845"/>
    <lineage>
        <taxon>Eukaryota</taxon>
        <taxon>Metazoa</taxon>
        <taxon>Ecdysozoa</taxon>
        <taxon>Arthropoda</taxon>
        <taxon>Hexapoda</taxon>
        <taxon>Insecta</taxon>
        <taxon>Pterygota</taxon>
        <taxon>Neoptera</taxon>
        <taxon>Paraneoptera</taxon>
        <taxon>Hemiptera</taxon>
        <taxon>Sternorrhyncha</taxon>
        <taxon>Psylloidea</taxon>
        <taxon>Psyllidae</taxon>
        <taxon>Diaphorininae</taxon>
        <taxon>Diaphorina</taxon>
    </lineage>
</organism>
<accession>A0A3Q0JEL5</accession>
<evidence type="ECO:0000313" key="3">
    <source>
        <dbReference type="RefSeq" id="XP_026686936.1"/>
    </source>
</evidence>
<feature type="transmembrane region" description="Helical" evidence="1">
    <location>
        <begin position="12"/>
        <end position="30"/>
    </location>
</feature>
<name>A0A3Q0JEL5_DIACI</name>
<dbReference type="RefSeq" id="XP_026686936.1">
    <property type="nucleotide sequence ID" value="XM_026831135.1"/>
</dbReference>
<evidence type="ECO:0000313" key="2">
    <source>
        <dbReference type="Proteomes" id="UP000079169"/>
    </source>
</evidence>
<dbReference type="RefSeq" id="XP_026686937.1">
    <property type="nucleotide sequence ID" value="XM_026831136.1"/>
</dbReference>
<gene>
    <name evidence="4" type="primary">LOC103519768</name>
    <name evidence="3" type="synonym">LOC103519766</name>
</gene>
<dbReference type="GeneID" id="103519768"/>
<dbReference type="Proteomes" id="UP000079169">
    <property type="component" value="Unplaced"/>
</dbReference>
<keyword evidence="2" id="KW-1185">Reference proteome</keyword>
<keyword evidence="1" id="KW-1133">Transmembrane helix</keyword>
<keyword evidence="1" id="KW-0812">Transmembrane</keyword>
<dbReference type="PaxDb" id="121845-A0A3Q0JEL5"/>
<dbReference type="AlphaFoldDB" id="A0A3Q0JEL5"/>
<sequence length="149" mass="16802">MTVSKSSPLRWLILISLMALSAFVAYDVSLHGSFQKSQTGQALKDAGVLKTYEQLSVKAKIQYANASKWFSKNGPTFLKQTADYIKPYLVLMKNLLIVFSNAVVNGVITFVKYLAVKLPLLHQAVSILISIEFYAHQSRHIPIRSHHFY</sequence>
<reference evidence="3 4" key="1">
    <citation type="submission" date="2025-04" db="UniProtKB">
        <authorList>
            <consortium name="RefSeq"/>
        </authorList>
    </citation>
    <scope>IDENTIFICATION</scope>
</reference>
<feature type="transmembrane region" description="Helical" evidence="1">
    <location>
        <begin position="95"/>
        <end position="114"/>
    </location>
</feature>
<dbReference type="Pfam" id="PF10151">
    <property type="entry name" value="TMEM214"/>
    <property type="match status" value="1"/>
</dbReference>
<proteinExistence type="predicted"/>
<dbReference type="KEGG" id="dci:103519766"/>
<evidence type="ECO:0000256" key="1">
    <source>
        <dbReference type="SAM" id="Phobius"/>
    </source>
</evidence>
<dbReference type="KEGG" id="dci:103519768"/>
<dbReference type="InterPro" id="IPR019308">
    <property type="entry name" value="TMEM214"/>
</dbReference>
<keyword evidence="1" id="KW-0472">Membrane</keyword>
<evidence type="ECO:0000313" key="4">
    <source>
        <dbReference type="RefSeq" id="XP_026686937.1"/>
    </source>
</evidence>
<protein>
    <submittedName>
        <fullName evidence="3">Uncharacterized protein LOC103519766</fullName>
    </submittedName>
    <submittedName>
        <fullName evidence="4">Uncharacterized protein LOC103519768</fullName>
    </submittedName>
</protein>